<evidence type="ECO:0000256" key="1">
    <source>
        <dbReference type="SAM" id="SignalP"/>
    </source>
</evidence>
<protein>
    <recommendedName>
        <fullName evidence="4">Secreted protein</fullName>
    </recommendedName>
</protein>
<evidence type="ECO:0008006" key="4">
    <source>
        <dbReference type="Google" id="ProtNLM"/>
    </source>
</evidence>
<name>A0A8T3B7J8_DENNO</name>
<keyword evidence="3" id="KW-1185">Reference proteome</keyword>
<reference evidence="2" key="1">
    <citation type="journal article" date="2022" name="Front. Genet.">
        <title>Chromosome-Scale Assembly of the Dendrobium nobile Genome Provides Insights Into the Molecular Mechanism of the Biosynthesis of the Medicinal Active Ingredient of Dendrobium.</title>
        <authorList>
            <person name="Xu Q."/>
            <person name="Niu S.-C."/>
            <person name="Li K.-L."/>
            <person name="Zheng P.-J."/>
            <person name="Zhang X.-J."/>
            <person name="Jia Y."/>
            <person name="Liu Y."/>
            <person name="Niu Y.-X."/>
            <person name="Yu L.-H."/>
            <person name="Chen D.-F."/>
            <person name="Zhang G.-Q."/>
        </authorList>
    </citation>
    <scope>NUCLEOTIDE SEQUENCE</scope>
    <source>
        <tissue evidence="2">Leaf</tissue>
    </source>
</reference>
<dbReference type="Proteomes" id="UP000829196">
    <property type="component" value="Unassembled WGS sequence"/>
</dbReference>
<sequence length="84" mass="9178">MKVMISILVLAMSNFSQLFVVEMDTSVWAKRCTYVGPETSGLFQSCVDCQGEAQVSFREGADADCAGHPDVATLSIRATLHYQD</sequence>
<proteinExistence type="predicted"/>
<accession>A0A8T3B7J8</accession>
<dbReference type="EMBL" id="JAGYWB010000011">
    <property type="protein sequence ID" value="KAI0505051.1"/>
    <property type="molecule type" value="Genomic_DNA"/>
</dbReference>
<gene>
    <name evidence="2" type="ORF">KFK09_016008</name>
</gene>
<organism evidence="2 3">
    <name type="scientific">Dendrobium nobile</name>
    <name type="common">Orchid</name>
    <dbReference type="NCBI Taxonomy" id="94219"/>
    <lineage>
        <taxon>Eukaryota</taxon>
        <taxon>Viridiplantae</taxon>
        <taxon>Streptophyta</taxon>
        <taxon>Embryophyta</taxon>
        <taxon>Tracheophyta</taxon>
        <taxon>Spermatophyta</taxon>
        <taxon>Magnoliopsida</taxon>
        <taxon>Liliopsida</taxon>
        <taxon>Asparagales</taxon>
        <taxon>Orchidaceae</taxon>
        <taxon>Epidendroideae</taxon>
        <taxon>Malaxideae</taxon>
        <taxon>Dendrobiinae</taxon>
        <taxon>Dendrobium</taxon>
    </lineage>
</organism>
<evidence type="ECO:0000313" key="2">
    <source>
        <dbReference type="EMBL" id="KAI0505051.1"/>
    </source>
</evidence>
<comment type="caution">
    <text evidence="2">The sequence shown here is derived from an EMBL/GenBank/DDBJ whole genome shotgun (WGS) entry which is preliminary data.</text>
</comment>
<dbReference type="AlphaFoldDB" id="A0A8T3B7J8"/>
<evidence type="ECO:0000313" key="3">
    <source>
        <dbReference type="Proteomes" id="UP000829196"/>
    </source>
</evidence>
<feature type="signal peptide" evidence="1">
    <location>
        <begin position="1"/>
        <end position="18"/>
    </location>
</feature>
<keyword evidence="1" id="KW-0732">Signal</keyword>
<feature type="chain" id="PRO_5035893920" description="Secreted protein" evidence="1">
    <location>
        <begin position="19"/>
        <end position="84"/>
    </location>
</feature>